<dbReference type="GO" id="GO:0022625">
    <property type="term" value="C:cytosolic large ribosomal subunit"/>
    <property type="evidence" value="ECO:0007669"/>
    <property type="project" value="TreeGrafter"/>
</dbReference>
<dbReference type="GO" id="GO:0003735">
    <property type="term" value="F:structural constituent of ribosome"/>
    <property type="evidence" value="ECO:0007669"/>
    <property type="project" value="InterPro"/>
</dbReference>
<dbReference type="GO" id="GO:0008097">
    <property type="term" value="F:5S rRNA binding"/>
    <property type="evidence" value="ECO:0007669"/>
    <property type="project" value="TreeGrafter"/>
</dbReference>
<dbReference type="SUPFAM" id="SSF53137">
    <property type="entry name" value="Translational machinery components"/>
    <property type="match status" value="1"/>
</dbReference>
<keyword evidence="2 7" id="KW-0699">rRNA-binding</keyword>
<protein>
    <recommendedName>
        <fullName evidence="6 7">Large ribosomal subunit protein uL18</fullName>
    </recommendedName>
</protein>
<comment type="function">
    <text evidence="7">This is one of the proteins that bind and probably mediate the attachment of the 5S RNA into the large ribosomal subunit, where it forms part of the central protuberance.</text>
</comment>
<comment type="caution">
    <text evidence="8">The sequence shown here is derived from an EMBL/GenBank/DDBJ whole genome shotgun (WGS) entry which is preliminary data.</text>
</comment>
<evidence type="ECO:0000256" key="2">
    <source>
        <dbReference type="ARBA" id="ARBA00022730"/>
    </source>
</evidence>
<dbReference type="InterPro" id="IPR005484">
    <property type="entry name" value="Ribosomal_uL18_bac/plant/anim"/>
</dbReference>
<sequence length="120" mass="13224">MISRENKNEIRLKRHRRVRAHVSGTAERPRLSVYRSTANIYVQLIDDERGVTLCASSTKSKDLKLKGKTKTEAAAAVGKDIAKKAKALKIKKAVFDRGGYLYIGRVKAVADGARDGGLEI</sequence>
<dbReference type="FunFam" id="3.30.420.100:FF:000001">
    <property type="entry name" value="50S ribosomal protein L18"/>
    <property type="match status" value="1"/>
</dbReference>
<dbReference type="InterPro" id="IPR057268">
    <property type="entry name" value="Ribosomal_L18"/>
</dbReference>
<comment type="similarity">
    <text evidence="1 7">Belongs to the universal ribosomal protein uL18 family.</text>
</comment>
<accession>A0A9D1TSK4</accession>
<dbReference type="PANTHER" id="PTHR12899">
    <property type="entry name" value="39S RIBOSOMAL PROTEIN L18, MITOCHONDRIAL"/>
    <property type="match status" value="1"/>
</dbReference>
<keyword evidence="4 7" id="KW-0689">Ribosomal protein</keyword>
<evidence type="ECO:0000256" key="3">
    <source>
        <dbReference type="ARBA" id="ARBA00022884"/>
    </source>
</evidence>
<dbReference type="Proteomes" id="UP000823990">
    <property type="component" value="Unassembled WGS sequence"/>
</dbReference>
<comment type="subunit">
    <text evidence="7">Part of the 50S ribosomal subunit; part of the 5S rRNA/L5/L18/L25 subcomplex. Contacts the 5S and 23S rRNAs.</text>
</comment>
<name>A0A9D1TSK4_9FIRM</name>
<keyword evidence="5 7" id="KW-0687">Ribonucleoprotein</keyword>
<dbReference type="NCBIfam" id="TIGR00060">
    <property type="entry name" value="L18_bact"/>
    <property type="match status" value="1"/>
</dbReference>
<dbReference type="EMBL" id="DXHS01000076">
    <property type="protein sequence ID" value="HIW02661.1"/>
    <property type="molecule type" value="Genomic_DNA"/>
</dbReference>
<dbReference type="AlphaFoldDB" id="A0A9D1TSK4"/>
<gene>
    <name evidence="7 8" type="primary">rplR</name>
    <name evidence="8" type="ORF">H9892_04915</name>
</gene>
<keyword evidence="3 7" id="KW-0694">RNA-binding</keyword>
<dbReference type="HAMAP" id="MF_01337_B">
    <property type="entry name" value="Ribosomal_uL18_B"/>
    <property type="match status" value="1"/>
</dbReference>
<evidence type="ECO:0000256" key="6">
    <source>
        <dbReference type="ARBA" id="ARBA00035197"/>
    </source>
</evidence>
<evidence type="ECO:0000313" key="8">
    <source>
        <dbReference type="EMBL" id="HIW02661.1"/>
    </source>
</evidence>
<dbReference type="Pfam" id="PF00861">
    <property type="entry name" value="Ribosomal_L18p"/>
    <property type="match status" value="1"/>
</dbReference>
<proteinExistence type="inferred from homology"/>
<organism evidence="8 9">
    <name type="scientific">Candidatus Protoclostridium stercorigallinarum</name>
    <dbReference type="NCBI Taxonomy" id="2838741"/>
    <lineage>
        <taxon>Bacteria</taxon>
        <taxon>Bacillati</taxon>
        <taxon>Bacillota</taxon>
        <taxon>Clostridia</taxon>
        <taxon>Candidatus Protoclostridium</taxon>
    </lineage>
</organism>
<evidence type="ECO:0000313" key="9">
    <source>
        <dbReference type="Proteomes" id="UP000823990"/>
    </source>
</evidence>
<dbReference type="InterPro" id="IPR004389">
    <property type="entry name" value="Ribosomal_uL18_bac-type"/>
</dbReference>
<dbReference type="GO" id="GO:0006412">
    <property type="term" value="P:translation"/>
    <property type="evidence" value="ECO:0007669"/>
    <property type="project" value="UniProtKB-UniRule"/>
</dbReference>
<dbReference type="PANTHER" id="PTHR12899:SF3">
    <property type="entry name" value="LARGE RIBOSOMAL SUBUNIT PROTEIN UL18M"/>
    <property type="match status" value="1"/>
</dbReference>
<evidence type="ECO:0000256" key="5">
    <source>
        <dbReference type="ARBA" id="ARBA00023274"/>
    </source>
</evidence>
<evidence type="ECO:0000256" key="7">
    <source>
        <dbReference type="HAMAP-Rule" id="MF_01337"/>
    </source>
</evidence>
<evidence type="ECO:0000256" key="4">
    <source>
        <dbReference type="ARBA" id="ARBA00022980"/>
    </source>
</evidence>
<dbReference type="Gene3D" id="3.30.420.100">
    <property type="match status" value="1"/>
</dbReference>
<evidence type="ECO:0000256" key="1">
    <source>
        <dbReference type="ARBA" id="ARBA00007116"/>
    </source>
</evidence>
<dbReference type="CDD" id="cd00432">
    <property type="entry name" value="Ribosomal_L18_L5e"/>
    <property type="match status" value="1"/>
</dbReference>
<reference evidence="8" key="2">
    <citation type="submission" date="2021-04" db="EMBL/GenBank/DDBJ databases">
        <authorList>
            <person name="Gilroy R."/>
        </authorList>
    </citation>
    <scope>NUCLEOTIDE SEQUENCE</scope>
    <source>
        <strain evidence="8">12435</strain>
    </source>
</reference>
<reference evidence="8" key="1">
    <citation type="journal article" date="2021" name="PeerJ">
        <title>Extensive microbial diversity within the chicken gut microbiome revealed by metagenomics and culture.</title>
        <authorList>
            <person name="Gilroy R."/>
            <person name="Ravi A."/>
            <person name="Getino M."/>
            <person name="Pursley I."/>
            <person name="Horton D.L."/>
            <person name="Alikhan N.F."/>
            <person name="Baker D."/>
            <person name="Gharbi K."/>
            <person name="Hall N."/>
            <person name="Watson M."/>
            <person name="Adriaenssens E.M."/>
            <person name="Foster-Nyarko E."/>
            <person name="Jarju S."/>
            <person name="Secka A."/>
            <person name="Antonio M."/>
            <person name="Oren A."/>
            <person name="Chaudhuri R.R."/>
            <person name="La Ragione R."/>
            <person name="Hildebrand F."/>
            <person name="Pallen M.J."/>
        </authorList>
    </citation>
    <scope>NUCLEOTIDE SEQUENCE</scope>
    <source>
        <strain evidence="8">12435</strain>
    </source>
</reference>